<feature type="compositionally biased region" description="Low complexity" evidence="1">
    <location>
        <begin position="35"/>
        <end position="60"/>
    </location>
</feature>
<evidence type="ECO:0000313" key="2">
    <source>
        <dbReference type="EMBL" id="MED6197181.1"/>
    </source>
</evidence>
<proteinExistence type="predicted"/>
<sequence>MRPLPADLLTELVEDVTGGFLGDLSADYLLQATKPNTPSSSLTPNPSELEPSPSLPALPSTVVKGASKTPQYPHFIDVVLGNRRGSSPPSARDPCRHCFYHHRVVVLQRQPPPPHPAVYGNSRTAPANLHFHKG</sequence>
<evidence type="ECO:0000313" key="3">
    <source>
        <dbReference type="Proteomes" id="UP001341840"/>
    </source>
</evidence>
<reference evidence="2 3" key="1">
    <citation type="journal article" date="2023" name="Plants (Basel)">
        <title>Bridging the Gap: Combining Genomics and Transcriptomics Approaches to Understand Stylosanthes scabra, an Orphan Legume from the Brazilian Caatinga.</title>
        <authorList>
            <person name="Ferreira-Neto J.R.C."/>
            <person name="da Silva M.D."/>
            <person name="Binneck E."/>
            <person name="de Melo N.F."/>
            <person name="da Silva R.H."/>
            <person name="de Melo A.L.T.M."/>
            <person name="Pandolfi V."/>
            <person name="Bustamante F.O."/>
            <person name="Brasileiro-Vidal A.C."/>
            <person name="Benko-Iseppon A.M."/>
        </authorList>
    </citation>
    <scope>NUCLEOTIDE SEQUENCE [LARGE SCALE GENOMIC DNA]</scope>
    <source>
        <tissue evidence="2">Leaves</tissue>
    </source>
</reference>
<keyword evidence="3" id="KW-1185">Reference proteome</keyword>
<organism evidence="2 3">
    <name type="scientific">Stylosanthes scabra</name>
    <dbReference type="NCBI Taxonomy" id="79078"/>
    <lineage>
        <taxon>Eukaryota</taxon>
        <taxon>Viridiplantae</taxon>
        <taxon>Streptophyta</taxon>
        <taxon>Embryophyta</taxon>
        <taxon>Tracheophyta</taxon>
        <taxon>Spermatophyta</taxon>
        <taxon>Magnoliopsida</taxon>
        <taxon>eudicotyledons</taxon>
        <taxon>Gunneridae</taxon>
        <taxon>Pentapetalae</taxon>
        <taxon>rosids</taxon>
        <taxon>fabids</taxon>
        <taxon>Fabales</taxon>
        <taxon>Fabaceae</taxon>
        <taxon>Papilionoideae</taxon>
        <taxon>50 kb inversion clade</taxon>
        <taxon>dalbergioids sensu lato</taxon>
        <taxon>Dalbergieae</taxon>
        <taxon>Pterocarpus clade</taxon>
        <taxon>Stylosanthes</taxon>
    </lineage>
</organism>
<dbReference type="EMBL" id="JASCZI010211860">
    <property type="protein sequence ID" value="MED6197181.1"/>
    <property type="molecule type" value="Genomic_DNA"/>
</dbReference>
<protein>
    <submittedName>
        <fullName evidence="2">Uncharacterized protein</fullName>
    </submittedName>
</protein>
<dbReference type="Proteomes" id="UP001341840">
    <property type="component" value="Unassembled WGS sequence"/>
</dbReference>
<gene>
    <name evidence="2" type="ORF">PIB30_054239</name>
</gene>
<name>A0ABU6XH94_9FABA</name>
<feature type="region of interest" description="Disordered" evidence="1">
    <location>
        <begin position="32"/>
        <end position="66"/>
    </location>
</feature>
<evidence type="ECO:0000256" key="1">
    <source>
        <dbReference type="SAM" id="MobiDB-lite"/>
    </source>
</evidence>
<accession>A0ABU6XH94</accession>
<comment type="caution">
    <text evidence="2">The sequence shown here is derived from an EMBL/GenBank/DDBJ whole genome shotgun (WGS) entry which is preliminary data.</text>
</comment>